<evidence type="ECO:0000259" key="1">
    <source>
        <dbReference type="Pfam" id="PF00753"/>
    </source>
</evidence>
<dbReference type="AlphaFoldDB" id="A0A7V5UEZ2"/>
<dbReference type="Gene3D" id="3.60.15.10">
    <property type="entry name" value="Ribonuclease Z/Hydroxyacylglutathione hydrolase-like"/>
    <property type="match status" value="1"/>
</dbReference>
<dbReference type="EMBL" id="DROD01000404">
    <property type="protein sequence ID" value="HHJ52704.1"/>
    <property type="molecule type" value="Genomic_DNA"/>
</dbReference>
<dbReference type="SUPFAM" id="SSF56281">
    <property type="entry name" value="Metallo-hydrolase/oxidoreductase"/>
    <property type="match status" value="1"/>
</dbReference>
<evidence type="ECO:0000313" key="2">
    <source>
        <dbReference type="EMBL" id="HHJ52704.1"/>
    </source>
</evidence>
<organism evidence="2">
    <name type="scientific">Caldithrix abyssi</name>
    <dbReference type="NCBI Taxonomy" id="187145"/>
    <lineage>
        <taxon>Bacteria</taxon>
        <taxon>Pseudomonadati</taxon>
        <taxon>Calditrichota</taxon>
        <taxon>Calditrichia</taxon>
        <taxon>Calditrichales</taxon>
        <taxon>Calditrichaceae</taxon>
        <taxon>Caldithrix</taxon>
    </lineage>
</organism>
<gene>
    <name evidence="2" type="ORF">ENJ89_05875</name>
</gene>
<dbReference type="GO" id="GO:0042781">
    <property type="term" value="F:3'-tRNA processing endoribonuclease activity"/>
    <property type="evidence" value="ECO:0007669"/>
    <property type="project" value="TreeGrafter"/>
</dbReference>
<dbReference type="InterPro" id="IPR036866">
    <property type="entry name" value="RibonucZ/Hydroxyglut_hydro"/>
</dbReference>
<name>A0A7V5UEZ2_CALAY</name>
<dbReference type="Pfam" id="PF00753">
    <property type="entry name" value="Lactamase_B"/>
    <property type="match status" value="1"/>
</dbReference>
<dbReference type="PANTHER" id="PTHR46018:SF2">
    <property type="entry name" value="ZINC PHOSPHODIESTERASE ELAC PROTEIN 1"/>
    <property type="match status" value="1"/>
</dbReference>
<proteinExistence type="predicted"/>
<sequence>MIMSDYQFLAKLYGVRGSYPIAPEEGTKIGGNTTCLLVRTKEHVVIIDAGSGIIRLGKELIPEILQYNKETGKPFHITILFTHTHTDHLLGFPFFAPIYMPNVHIHFFGPATLGMDFEDIMRTQVIPQYFPVGMDEFRSKKSFANLTENLFLYFNSGNPEPQIGYINETEPAFSDLSIFNMKYYFHPKDGSYLYRIEWNDKKLVFATDVEEYVGGDQRLIGFSKDADVLIHDAQYSEDQYKKFAGYGHSSIAMACDAAKQANVKKLLLYHHDPNNDDETLYKMEKRAQELFSASELATERWEWKL</sequence>
<dbReference type="InterPro" id="IPR001279">
    <property type="entry name" value="Metallo-B-lactamas"/>
</dbReference>
<dbReference type="Proteomes" id="UP000886124">
    <property type="component" value="Unassembled WGS sequence"/>
</dbReference>
<feature type="domain" description="Metallo-beta-lactamase" evidence="1">
    <location>
        <begin position="31"/>
        <end position="211"/>
    </location>
</feature>
<dbReference type="PANTHER" id="PTHR46018">
    <property type="entry name" value="ZINC PHOSPHODIESTERASE ELAC PROTEIN 1"/>
    <property type="match status" value="1"/>
</dbReference>
<dbReference type="CDD" id="cd07715">
    <property type="entry name" value="TaR3-like_MBL-fold"/>
    <property type="match status" value="1"/>
</dbReference>
<accession>A0A7V5UEZ2</accession>
<comment type="caution">
    <text evidence="2">The sequence shown here is derived from an EMBL/GenBank/DDBJ whole genome shotgun (WGS) entry which is preliminary data.</text>
</comment>
<reference evidence="2" key="1">
    <citation type="journal article" date="2020" name="mSystems">
        <title>Genome- and Community-Level Interaction Insights into Carbon Utilization and Element Cycling Functions of Hydrothermarchaeota in Hydrothermal Sediment.</title>
        <authorList>
            <person name="Zhou Z."/>
            <person name="Liu Y."/>
            <person name="Xu W."/>
            <person name="Pan J."/>
            <person name="Luo Z.H."/>
            <person name="Li M."/>
        </authorList>
    </citation>
    <scope>NUCLEOTIDE SEQUENCE [LARGE SCALE GENOMIC DNA]</scope>
    <source>
        <strain evidence="2">HyVt-527</strain>
    </source>
</reference>
<protein>
    <submittedName>
        <fullName evidence="2">MBL fold metallo-hydrolase</fullName>
    </submittedName>
</protein>